<protein>
    <submittedName>
        <fullName evidence="1">Uncharacterized protein</fullName>
    </submittedName>
</protein>
<evidence type="ECO:0000313" key="1">
    <source>
        <dbReference type="EMBL" id="AIY19440.1"/>
    </source>
</evidence>
<dbReference type="Gene3D" id="1.10.1220.10">
    <property type="entry name" value="Met repressor-like"/>
    <property type="match status" value="1"/>
</dbReference>
<dbReference type="EMBL" id="CP009896">
    <property type="protein sequence ID" value="AIY19440.1"/>
    <property type="molecule type" value="Genomic_DNA"/>
</dbReference>
<dbReference type="STRING" id="2045.KR76_26545"/>
<dbReference type="AlphaFoldDB" id="A0A0A1DVH0"/>
<gene>
    <name evidence="1" type="ORF">KR76_26545</name>
</gene>
<keyword evidence="2" id="KW-1185">Reference proteome</keyword>
<name>A0A0A1DVH0_NOCSI</name>
<dbReference type="GO" id="GO:0006355">
    <property type="term" value="P:regulation of DNA-templated transcription"/>
    <property type="evidence" value="ECO:0007669"/>
    <property type="project" value="InterPro"/>
</dbReference>
<proteinExistence type="predicted"/>
<accession>A0A0A1DVH0</accession>
<dbReference type="InterPro" id="IPR013321">
    <property type="entry name" value="Arc_rbn_hlx_hlx"/>
</dbReference>
<dbReference type="HOGENOM" id="CLU_199728_0_0_11"/>
<evidence type="ECO:0000313" key="2">
    <source>
        <dbReference type="Proteomes" id="UP000030300"/>
    </source>
</evidence>
<sequence length="75" mass="8526">MTDLLIRNVSDDDLRRIDDKARRLGLSRADYFRRLIVQEAARGVDDAEPGADVFARFADLAQDLGDDDVMRDAWS</sequence>
<dbReference type="Proteomes" id="UP000030300">
    <property type="component" value="Chromosome"/>
</dbReference>
<dbReference type="GeneID" id="96612301"/>
<dbReference type="RefSeq" id="WP_038682642.1">
    <property type="nucleotide sequence ID" value="NZ_BJMC01000020.1"/>
</dbReference>
<dbReference type="OrthoDB" id="3215765at2"/>
<dbReference type="KEGG" id="psim:KR76_26545"/>
<reference evidence="1 2" key="1">
    <citation type="journal article" date="2015" name="Genome Announc.">
        <title>Complete Genome Sequence of Steroid-Transforming Nocardioides simplex VKM Ac-2033D.</title>
        <authorList>
            <person name="Shtratnikova V.Y."/>
            <person name="Schelkunov M.I."/>
            <person name="Pekov Y.A."/>
            <person name="Fokina V.V."/>
            <person name="Logacheva M.D."/>
            <person name="Sokolov S.L."/>
            <person name="Bragin E.Y."/>
            <person name="Ashapkin V.V."/>
            <person name="Donova M.V."/>
        </authorList>
    </citation>
    <scope>NUCLEOTIDE SEQUENCE [LARGE SCALE GENOMIC DNA]</scope>
    <source>
        <strain evidence="1 2">VKM Ac-2033D</strain>
    </source>
</reference>
<dbReference type="eggNOG" id="ENOG5031YS3">
    <property type="taxonomic scope" value="Bacteria"/>
</dbReference>
<organism evidence="1 2">
    <name type="scientific">Nocardioides simplex</name>
    <name type="common">Arthrobacter simplex</name>
    <dbReference type="NCBI Taxonomy" id="2045"/>
    <lineage>
        <taxon>Bacteria</taxon>
        <taxon>Bacillati</taxon>
        <taxon>Actinomycetota</taxon>
        <taxon>Actinomycetes</taxon>
        <taxon>Propionibacteriales</taxon>
        <taxon>Nocardioidaceae</taxon>
        <taxon>Pimelobacter</taxon>
    </lineage>
</organism>